<protein>
    <submittedName>
        <fullName evidence="2">Uncharacterized protein</fullName>
    </submittedName>
</protein>
<proteinExistence type="predicted"/>
<evidence type="ECO:0000313" key="2">
    <source>
        <dbReference type="EMBL" id="KAK4025052.1"/>
    </source>
</evidence>
<name>A0ABR0AIW1_9CRUS</name>
<reference evidence="2 3" key="1">
    <citation type="journal article" date="2023" name="Nucleic Acids Res.">
        <title>The hologenome of Daphnia magna reveals possible DNA methylation and microbiome-mediated evolution of the host genome.</title>
        <authorList>
            <person name="Chaturvedi A."/>
            <person name="Li X."/>
            <person name="Dhandapani V."/>
            <person name="Marshall H."/>
            <person name="Kissane S."/>
            <person name="Cuenca-Cambronero M."/>
            <person name="Asole G."/>
            <person name="Calvet F."/>
            <person name="Ruiz-Romero M."/>
            <person name="Marangio P."/>
            <person name="Guigo R."/>
            <person name="Rago D."/>
            <person name="Mirbahai L."/>
            <person name="Eastwood N."/>
            <person name="Colbourne J.K."/>
            <person name="Zhou J."/>
            <person name="Mallon E."/>
            <person name="Orsini L."/>
        </authorList>
    </citation>
    <scope>NUCLEOTIDE SEQUENCE [LARGE SCALE GENOMIC DNA]</scope>
    <source>
        <strain evidence="2">LRV0_1</strain>
    </source>
</reference>
<evidence type="ECO:0000256" key="1">
    <source>
        <dbReference type="SAM" id="MobiDB-lite"/>
    </source>
</evidence>
<feature type="region of interest" description="Disordered" evidence="1">
    <location>
        <begin position="128"/>
        <end position="151"/>
    </location>
</feature>
<evidence type="ECO:0000313" key="3">
    <source>
        <dbReference type="Proteomes" id="UP001234178"/>
    </source>
</evidence>
<dbReference type="EMBL" id="JAOYFB010000037">
    <property type="protein sequence ID" value="KAK4025052.1"/>
    <property type="molecule type" value="Genomic_DNA"/>
</dbReference>
<organism evidence="2 3">
    <name type="scientific">Daphnia magna</name>
    <dbReference type="NCBI Taxonomy" id="35525"/>
    <lineage>
        <taxon>Eukaryota</taxon>
        <taxon>Metazoa</taxon>
        <taxon>Ecdysozoa</taxon>
        <taxon>Arthropoda</taxon>
        <taxon>Crustacea</taxon>
        <taxon>Branchiopoda</taxon>
        <taxon>Diplostraca</taxon>
        <taxon>Cladocera</taxon>
        <taxon>Anomopoda</taxon>
        <taxon>Daphniidae</taxon>
        <taxon>Daphnia</taxon>
    </lineage>
</organism>
<sequence length="151" mass="17345">MSLCKCSILHKNPNTNLNFESHLLAGVRRGDKWQGRVGERSALVQDQITFAKPFLEPEPKCTNPTTFVSIEKIGKRKRLCSHGHAESENFEIAESSKARDLEAEKNGFYVGLNESNLKINLILTKKQAQRNNKTEKPRRPKYRRNFSSWIC</sequence>
<accession>A0ABR0AIW1</accession>
<keyword evidence="3" id="KW-1185">Reference proteome</keyword>
<dbReference type="Proteomes" id="UP001234178">
    <property type="component" value="Unassembled WGS sequence"/>
</dbReference>
<comment type="caution">
    <text evidence="2">The sequence shown here is derived from an EMBL/GenBank/DDBJ whole genome shotgun (WGS) entry which is preliminary data.</text>
</comment>
<gene>
    <name evidence="2" type="ORF">OUZ56_010557</name>
</gene>